<dbReference type="InterPro" id="IPR016155">
    <property type="entry name" value="Mopterin_synth/thiamin_S_b"/>
</dbReference>
<dbReference type="AlphaFoldDB" id="Q7MSI9"/>
<dbReference type="InterPro" id="IPR003749">
    <property type="entry name" value="ThiS/MoaD-like"/>
</dbReference>
<organism evidence="2">
    <name type="scientific">Wolinella succinogenes (strain ATCC 29543 / DSM 1740 / CCUG 13145 / JCM 31913 / LMG 7466 / NCTC 11488 / FDC 602W)</name>
    <name type="common">Vibrio succinogenes</name>
    <dbReference type="NCBI Taxonomy" id="273121"/>
    <lineage>
        <taxon>Bacteria</taxon>
        <taxon>Pseudomonadati</taxon>
        <taxon>Campylobacterota</taxon>
        <taxon>Epsilonproteobacteria</taxon>
        <taxon>Campylobacterales</taxon>
        <taxon>Helicobacteraceae</taxon>
        <taxon>Wolinella</taxon>
    </lineage>
</organism>
<accession>Q7MSI9</accession>
<dbReference type="eggNOG" id="COG1977">
    <property type="taxonomic scope" value="Bacteria"/>
</dbReference>
<name>Q7MSI9_WOLSU</name>
<dbReference type="KEGG" id="wsu:WS0396"/>
<gene>
    <name evidence="1" type="ordered locus">WS0396</name>
</gene>
<evidence type="ECO:0000313" key="2">
    <source>
        <dbReference type="Proteomes" id="UP000000422"/>
    </source>
</evidence>
<protein>
    <submittedName>
        <fullName evidence="1">Uncharacterized protein</fullName>
    </submittedName>
</protein>
<dbReference type="InterPro" id="IPR012675">
    <property type="entry name" value="Beta-grasp_dom_sf"/>
</dbReference>
<dbReference type="RefSeq" id="WP_011138342.1">
    <property type="nucleotide sequence ID" value="NC_005090.1"/>
</dbReference>
<dbReference type="Proteomes" id="UP000000422">
    <property type="component" value="Chromosome"/>
</dbReference>
<sequence>MRITVRLFAQYREGFFKEEVREFPLETTVQEVIESLGIRVDLYPIGIMVLNGRHASLETILHEGDVLGLFPKVGGG</sequence>
<dbReference type="STRING" id="273121.WS0396"/>
<keyword evidence="2" id="KW-1185">Reference proteome</keyword>
<dbReference type="EMBL" id="BX571658">
    <property type="protein sequence ID" value="CAE09542.1"/>
    <property type="molecule type" value="Genomic_DNA"/>
</dbReference>
<reference evidence="1 2" key="1">
    <citation type="journal article" date="2003" name="Proc. Natl. Acad. Sci. U.S.A.">
        <title>Complete genome sequence and analysis of Wolinella succinogenes.</title>
        <authorList>
            <person name="Baar C."/>
            <person name="Eppinger M."/>
            <person name="Raddatz G."/>
            <person name="Simon JM."/>
            <person name="Lanz C."/>
            <person name="Klimmek O."/>
            <person name="Nandakumar R."/>
            <person name="Gross R."/>
            <person name="Rosinus A."/>
            <person name="Keller H."/>
            <person name="Jagtap P."/>
            <person name="Linke B."/>
            <person name="Meyer F."/>
            <person name="Lederer H."/>
            <person name="Schuster S.C."/>
        </authorList>
    </citation>
    <scope>NUCLEOTIDE SEQUENCE [LARGE SCALE GENOMIC DNA]</scope>
    <source>
        <strain evidence="2">ATCC 29543 / DSM 1740 / CCUG 13145 / JCM 31913 / LMG 7466 / NCTC 11488 / FDC 602W</strain>
    </source>
</reference>
<dbReference type="Pfam" id="PF02597">
    <property type="entry name" value="ThiS"/>
    <property type="match status" value="1"/>
</dbReference>
<dbReference type="Gene3D" id="3.10.20.30">
    <property type="match status" value="1"/>
</dbReference>
<proteinExistence type="predicted"/>
<evidence type="ECO:0000313" key="1">
    <source>
        <dbReference type="EMBL" id="CAE09542.1"/>
    </source>
</evidence>
<dbReference type="HOGENOM" id="CLU_114601_5_3_7"/>
<dbReference type="SUPFAM" id="SSF54285">
    <property type="entry name" value="MoaD/ThiS"/>
    <property type="match status" value="1"/>
</dbReference>